<evidence type="ECO:0000313" key="6">
    <source>
        <dbReference type="EMBL" id="QHT35590.1"/>
    </source>
</evidence>
<protein>
    <recommendedName>
        <fullName evidence="5">TFIIS-type domain-containing protein</fullName>
    </recommendedName>
</protein>
<dbReference type="Pfam" id="PF01096">
    <property type="entry name" value="Zn_ribbon_TFIIS"/>
    <property type="match status" value="1"/>
</dbReference>
<accession>A0A6C0F6Q9</accession>
<dbReference type="GO" id="GO:0008270">
    <property type="term" value="F:zinc ion binding"/>
    <property type="evidence" value="ECO:0007669"/>
    <property type="project" value="UniProtKB-KW"/>
</dbReference>
<evidence type="ECO:0000259" key="5">
    <source>
        <dbReference type="PROSITE" id="PS51133"/>
    </source>
</evidence>
<dbReference type="SMART" id="SM00440">
    <property type="entry name" value="ZnF_C2C2"/>
    <property type="match status" value="1"/>
</dbReference>
<dbReference type="Gene3D" id="2.20.25.10">
    <property type="match status" value="1"/>
</dbReference>
<dbReference type="GO" id="GO:0006351">
    <property type="term" value="P:DNA-templated transcription"/>
    <property type="evidence" value="ECO:0007669"/>
    <property type="project" value="InterPro"/>
</dbReference>
<feature type="compositionally biased region" description="Acidic residues" evidence="4">
    <location>
        <begin position="121"/>
        <end position="151"/>
    </location>
</feature>
<evidence type="ECO:0000256" key="4">
    <source>
        <dbReference type="SAM" id="MobiDB-lite"/>
    </source>
</evidence>
<name>A0A6C0F6Q9_9ZZZZ</name>
<dbReference type="SUPFAM" id="SSF57783">
    <property type="entry name" value="Zinc beta-ribbon"/>
    <property type="match status" value="1"/>
</dbReference>
<dbReference type="CDD" id="cd13749">
    <property type="entry name" value="Zn-ribbon_TFIIS"/>
    <property type="match status" value="1"/>
</dbReference>
<dbReference type="AlphaFoldDB" id="A0A6C0F6Q9"/>
<feature type="domain" description="TFIIS-type" evidence="5">
    <location>
        <begin position="275"/>
        <end position="316"/>
    </location>
</feature>
<keyword evidence="3" id="KW-0862">Zinc</keyword>
<dbReference type="EMBL" id="MN739023">
    <property type="protein sequence ID" value="QHT35590.1"/>
    <property type="molecule type" value="Genomic_DNA"/>
</dbReference>
<dbReference type="PANTHER" id="PTHR11477:SF0">
    <property type="entry name" value="IP08861P-RELATED"/>
    <property type="match status" value="1"/>
</dbReference>
<keyword evidence="1" id="KW-0479">Metal-binding</keyword>
<dbReference type="PROSITE" id="PS51133">
    <property type="entry name" value="ZF_TFIIS_2"/>
    <property type="match status" value="1"/>
</dbReference>
<evidence type="ECO:0000256" key="1">
    <source>
        <dbReference type="ARBA" id="ARBA00022723"/>
    </source>
</evidence>
<evidence type="ECO:0000256" key="2">
    <source>
        <dbReference type="ARBA" id="ARBA00022771"/>
    </source>
</evidence>
<dbReference type="GO" id="GO:0003676">
    <property type="term" value="F:nucleic acid binding"/>
    <property type="evidence" value="ECO:0007669"/>
    <property type="project" value="InterPro"/>
</dbReference>
<dbReference type="InterPro" id="IPR001222">
    <property type="entry name" value="Znf_TFIIS"/>
</dbReference>
<feature type="region of interest" description="Disordered" evidence="4">
    <location>
        <begin position="120"/>
        <end position="154"/>
    </location>
</feature>
<proteinExistence type="predicted"/>
<dbReference type="PANTHER" id="PTHR11477">
    <property type="entry name" value="TRANSCRIPTION FACTOR S-II ZINC FINGER DOMAIN-CONTAINING PROTEIN"/>
    <property type="match status" value="1"/>
</dbReference>
<organism evidence="6">
    <name type="scientific">viral metagenome</name>
    <dbReference type="NCBI Taxonomy" id="1070528"/>
    <lineage>
        <taxon>unclassified sequences</taxon>
        <taxon>metagenomes</taxon>
        <taxon>organismal metagenomes</taxon>
    </lineage>
</organism>
<evidence type="ECO:0000256" key="3">
    <source>
        <dbReference type="ARBA" id="ARBA00022833"/>
    </source>
</evidence>
<reference evidence="6" key="1">
    <citation type="journal article" date="2020" name="Nature">
        <title>Giant virus diversity and host interactions through global metagenomics.</title>
        <authorList>
            <person name="Schulz F."/>
            <person name="Roux S."/>
            <person name="Paez-Espino D."/>
            <person name="Jungbluth S."/>
            <person name="Walsh D.A."/>
            <person name="Denef V.J."/>
            <person name="McMahon K.D."/>
            <person name="Konstantinidis K.T."/>
            <person name="Eloe-Fadrosh E.A."/>
            <person name="Kyrpides N.C."/>
            <person name="Woyke T."/>
        </authorList>
    </citation>
    <scope>NUCLEOTIDE SEQUENCE</scope>
    <source>
        <strain evidence="6">GVMAG-M-3300009180-45</strain>
    </source>
</reference>
<sequence length="317" mass="36808">MVVATLIAITGTLSETSIPAKTADVLEWLRKKLKQPTLQFQGKCVHEEHSFAFFAVPSEVEDEQTNQHMLPPPFHDDSFQGSIAVLKSANPNPDDYDRQATKYVDLKSSEYDEFYQTCTFNEEEEEEEEGEYEEDDGNGDPVQDEPEEAEEEGPRPHVTVHMLHASNVFVDHPMRDRVREKFESAEIETAILNRCIHDAQKWFVDIDWTNTVFVDMYRSRAVSLYPYRELATTMEASKFVDSTMVDLNPKRWKEMIQSIIDKKKAMYSKKSTASIFLYCSSCKKKTRCDYYQLQTRSADEPMTTFVTCLECDKKWKF</sequence>
<dbReference type="GO" id="GO:0005634">
    <property type="term" value="C:nucleus"/>
    <property type="evidence" value="ECO:0007669"/>
    <property type="project" value="TreeGrafter"/>
</dbReference>
<keyword evidence="2" id="KW-0863">Zinc-finger</keyword>